<proteinExistence type="predicted"/>
<dbReference type="Proteomes" id="UP001060085">
    <property type="component" value="Linkage Group LG04"/>
</dbReference>
<gene>
    <name evidence="1" type="ORF">M9H77_17680</name>
</gene>
<evidence type="ECO:0000313" key="1">
    <source>
        <dbReference type="EMBL" id="KAI5667827.1"/>
    </source>
</evidence>
<dbReference type="EMBL" id="CM044704">
    <property type="protein sequence ID" value="KAI5667827.1"/>
    <property type="molecule type" value="Genomic_DNA"/>
</dbReference>
<reference evidence="2" key="1">
    <citation type="journal article" date="2023" name="Nat. Plants">
        <title>Single-cell RNA sequencing provides a high-resolution roadmap for understanding the multicellular compartmentation of specialized metabolism.</title>
        <authorList>
            <person name="Sun S."/>
            <person name="Shen X."/>
            <person name="Li Y."/>
            <person name="Li Y."/>
            <person name="Wang S."/>
            <person name="Li R."/>
            <person name="Zhang H."/>
            <person name="Shen G."/>
            <person name="Guo B."/>
            <person name="Wei J."/>
            <person name="Xu J."/>
            <person name="St-Pierre B."/>
            <person name="Chen S."/>
            <person name="Sun C."/>
        </authorList>
    </citation>
    <scope>NUCLEOTIDE SEQUENCE [LARGE SCALE GENOMIC DNA]</scope>
</reference>
<name>A0ACC0B5B7_CATRO</name>
<sequence length="207" mass="24260">MKQKINNLNISEELKDSLEKLFLESDESEEINSVSEIDHIYDSSAASSEAEMCPCKQGVSESDKEENDYYKLISQFQDFDINVLTNNHILEFLKSIKDPELRSRIIENLDDIPSTSTSPPKKEVEFIPNNNPYSMTEVYKLMKQRYEDSHKSPTTLKDLYGEINHLKDEIKMLKQMNQNLDTRVSNLEMKKDYALMKFWIKHNYNDS</sequence>
<evidence type="ECO:0000313" key="2">
    <source>
        <dbReference type="Proteomes" id="UP001060085"/>
    </source>
</evidence>
<comment type="caution">
    <text evidence="1">The sequence shown here is derived from an EMBL/GenBank/DDBJ whole genome shotgun (WGS) entry which is preliminary data.</text>
</comment>
<accession>A0ACC0B5B7</accession>
<organism evidence="1 2">
    <name type="scientific">Catharanthus roseus</name>
    <name type="common">Madagascar periwinkle</name>
    <name type="synonym">Vinca rosea</name>
    <dbReference type="NCBI Taxonomy" id="4058"/>
    <lineage>
        <taxon>Eukaryota</taxon>
        <taxon>Viridiplantae</taxon>
        <taxon>Streptophyta</taxon>
        <taxon>Embryophyta</taxon>
        <taxon>Tracheophyta</taxon>
        <taxon>Spermatophyta</taxon>
        <taxon>Magnoliopsida</taxon>
        <taxon>eudicotyledons</taxon>
        <taxon>Gunneridae</taxon>
        <taxon>Pentapetalae</taxon>
        <taxon>asterids</taxon>
        <taxon>lamiids</taxon>
        <taxon>Gentianales</taxon>
        <taxon>Apocynaceae</taxon>
        <taxon>Rauvolfioideae</taxon>
        <taxon>Vinceae</taxon>
        <taxon>Catharanthinae</taxon>
        <taxon>Catharanthus</taxon>
    </lineage>
</organism>
<protein>
    <submittedName>
        <fullName evidence="1">Uncharacterized protein</fullName>
    </submittedName>
</protein>
<keyword evidence="2" id="KW-1185">Reference proteome</keyword>